<reference evidence="2" key="2">
    <citation type="submission" date="2015-06" db="UniProtKB">
        <authorList>
            <consortium name="EnsemblMetazoa"/>
        </authorList>
    </citation>
    <scope>IDENTIFICATION</scope>
</reference>
<keyword evidence="1" id="KW-1133">Transmembrane helix</keyword>
<dbReference type="EnsemblMetazoa" id="tetur06g05120.1">
    <property type="protein sequence ID" value="tetur06g05120.1"/>
    <property type="gene ID" value="tetur06g05120"/>
</dbReference>
<feature type="transmembrane region" description="Helical" evidence="1">
    <location>
        <begin position="254"/>
        <end position="278"/>
    </location>
</feature>
<keyword evidence="3" id="KW-1185">Reference proteome</keyword>
<evidence type="ECO:0000313" key="2">
    <source>
        <dbReference type="EnsemblMetazoa" id="tetur06g05120.1"/>
    </source>
</evidence>
<proteinExistence type="predicted"/>
<dbReference type="HOGENOM" id="CLU_742543_0_0_1"/>
<feature type="transmembrane region" description="Helical" evidence="1">
    <location>
        <begin position="126"/>
        <end position="147"/>
    </location>
</feature>
<dbReference type="Proteomes" id="UP000015104">
    <property type="component" value="Unassembled WGS sequence"/>
</dbReference>
<sequence>MSDIAILKSLLSKNEMIYPPISIDSFSSKWNLMTSSTNGIIGNLLFLLTAGLMVARYLIKLPTISLESTFTINPAEAMYSAIKVFVLTLFHFKYNQRFFDEIITRFKAINIDFDDQTRKYFWTRRAAYRILMLLGYMPRVYYCIVIYKYSWPHQSSDQTPKLYSISARLNDDPLNYWTSLFASLLSIPLSLFHDLAFIDLAMLVQSALYYINNQVTAISKEMNIDGSKLDCKAVKTLRWQYLLVHRLVDKSSSLTNLCTFGLISYYMTFFIFCFYTLAFDDHILPIKISTILQTSGILIVLCLIIHAVVTIYTKSQESLPTLYKLSFETESFQILNEISLFLYRIGFNDVGFSFGGIFMITPDFISTLAAVTITVIIAIPSFVVPSS</sequence>
<protein>
    <recommendedName>
        <fullName evidence="4">Gustatory receptor</fullName>
    </recommendedName>
</protein>
<feature type="transmembrane region" description="Helical" evidence="1">
    <location>
        <begin position="40"/>
        <end position="59"/>
    </location>
</feature>
<evidence type="ECO:0008006" key="4">
    <source>
        <dbReference type="Google" id="ProtNLM"/>
    </source>
</evidence>
<evidence type="ECO:0000256" key="1">
    <source>
        <dbReference type="SAM" id="Phobius"/>
    </source>
</evidence>
<keyword evidence="1" id="KW-0812">Transmembrane</keyword>
<feature type="transmembrane region" description="Helical" evidence="1">
    <location>
        <begin position="364"/>
        <end position="384"/>
    </location>
</feature>
<dbReference type="AlphaFoldDB" id="T1K7Q2"/>
<dbReference type="EMBL" id="CAEY01001807">
    <property type="status" value="NOT_ANNOTATED_CDS"/>
    <property type="molecule type" value="Genomic_DNA"/>
</dbReference>
<reference evidence="3" key="1">
    <citation type="submission" date="2011-08" db="EMBL/GenBank/DDBJ databases">
        <authorList>
            <person name="Rombauts S."/>
        </authorList>
    </citation>
    <scope>NUCLEOTIDE SEQUENCE</scope>
    <source>
        <strain evidence="3">London</strain>
    </source>
</reference>
<evidence type="ECO:0000313" key="3">
    <source>
        <dbReference type="Proteomes" id="UP000015104"/>
    </source>
</evidence>
<organism evidence="2 3">
    <name type="scientific">Tetranychus urticae</name>
    <name type="common">Two-spotted spider mite</name>
    <dbReference type="NCBI Taxonomy" id="32264"/>
    <lineage>
        <taxon>Eukaryota</taxon>
        <taxon>Metazoa</taxon>
        <taxon>Ecdysozoa</taxon>
        <taxon>Arthropoda</taxon>
        <taxon>Chelicerata</taxon>
        <taxon>Arachnida</taxon>
        <taxon>Acari</taxon>
        <taxon>Acariformes</taxon>
        <taxon>Trombidiformes</taxon>
        <taxon>Prostigmata</taxon>
        <taxon>Eleutherengona</taxon>
        <taxon>Raphignathae</taxon>
        <taxon>Tetranychoidea</taxon>
        <taxon>Tetranychidae</taxon>
        <taxon>Tetranychus</taxon>
    </lineage>
</organism>
<keyword evidence="1" id="KW-0472">Membrane</keyword>
<name>T1K7Q2_TETUR</name>
<accession>T1K7Q2</accession>
<feature type="transmembrane region" description="Helical" evidence="1">
    <location>
        <begin position="290"/>
        <end position="313"/>
    </location>
</feature>